<name>A0ABT7PDH3_9BACT</name>
<dbReference type="EMBL" id="JASZZN010000002">
    <property type="protein sequence ID" value="MDM4014538.1"/>
    <property type="molecule type" value="Genomic_DNA"/>
</dbReference>
<evidence type="ECO:0000313" key="2">
    <source>
        <dbReference type="EMBL" id="MDM4014538.1"/>
    </source>
</evidence>
<dbReference type="InterPro" id="IPR013424">
    <property type="entry name" value="Ice-binding_C"/>
</dbReference>
<protein>
    <submittedName>
        <fullName evidence="2">PEP-CTERM sorting domain-containing protein</fullName>
    </submittedName>
</protein>
<sequence>MMKKFCAAIVAAAMIQATASAAVVFTEDFSYADGDLAGNGAWKAHSGSVPVTVSGGAAIVNNDSGSQDVNRFFDEISSGFASYQFDMVVNADAPVAGGDYEYFAHFGNSGNNGDGVNTQSFVARLDVVEASDGTGDYSLGIASFGSTADAVTTQSFAFGDTVSVLVDFNVDSDTATLSVGGESITGRIGTQSTAVNTFVLRQSGSSSDETIAIDNLIISQVSAIPEPSSLASLGLLACGTVMAGRRRRK</sequence>
<organism evidence="2 3">
    <name type="scientific">Roseiconus lacunae</name>
    <dbReference type="NCBI Taxonomy" id="2605694"/>
    <lineage>
        <taxon>Bacteria</taxon>
        <taxon>Pseudomonadati</taxon>
        <taxon>Planctomycetota</taxon>
        <taxon>Planctomycetia</taxon>
        <taxon>Pirellulales</taxon>
        <taxon>Pirellulaceae</taxon>
        <taxon>Roseiconus</taxon>
    </lineage>
</organism>
<evidence type="ECO:0000313" key="3">
    <source>
        <dbReference type="Proteomes" id="UP001239462"/>
    </source>
</evidence>
<feature type="chain" id="PRO_5045133484" evidence="1">
    <location>
        <begin position="22"/>
        <end position="249"/>
    </location>
</feature>
<keyword evidence="3" id="KW-1185">Reference proteome</keyword>
<dbReference type="RefSeq" id="WP_149498556.1">
    <property type="nucleotide sequence ID" value="NZ_JASZZN010000002.1"/>
</dbReference>
<reference evidence="2 3" key="1">
    <citation type="submission" date="2023-06" db="EMBL/GenBank/DDBJ databases">
        <title>Roseiconus lacunae JC819 isolated from Gulf of Mannar region, Tamil Nadu.</title>
        <authorList>
            <person name="Pk S."/>
            <person name="Ch S."/>
            <person name="Ch V.R."/>
        </authorList>
    </citation>
    <scope>NUCLEOTIDE SEQUENCE [LARGE SCALE GENOMIC DNA]</scope>
    <source>
        <strain evidence="2 3">JC819</strain>
    </source>
</reference>
<feature type="signal peptide" evidence="1">
    <location>
        <begin position="1"/>
        <end position="21"/>
    </location>
</feature>
<evidence type="ECO:0000256" key="1">
    <source>
        <dbReference type="SAM" id="SignalP"/>
    </source>
</evidence>
<accession>A0ABT7PDH3</accession>
<dbReference type="Proteomes" id="UP001239462">
    <property type="component" value="Unassembled WGS sequence"/>
</dbReference>
<dbReference type="NCBIfam" id="TIGR02595">
    <property type="entry name" value="PEP_CTERM"/>
    <property type="match status" value="1"/>
</dbReference>
<proteinExistence type="predicted"/>
<gene>
    <name evidence="2" type="ORF">QTN89_03780</name>
</gene>
<comment type="caution">
    <text evidence="2">The sequence shown here is derived from an EMBL/GenBank/DDBJ whole genome shotgun (WGS) entry which is preliminary data.</text>
</comment>
<keyword evidence="1" id="KW-0732">Signal</keyword>